<dbReference type="InterPro" id="IPR011990">
    <property type="entry name" value="TPR-like_helical_dom_sf"/>
</dbReference>
<dbReference type="Gene3D" id="1.25.40.10">
    <property type="entry name" value="Tetratricopeptide repeat domain"/>
    <property type="match status" value="2"/>
</dbReference>
<dbReference type="EMBL" id="ML220175">
    <property type="protein sequence ID" value="TGZ76515.1"/>
    <property type="molecule type" value="Genomic_DNA"/>
</dbReference>
<evidence type="ECO:0000256" key="1">
    <source>
        <dbReference type="PROSITE-ProRule" id="PRU00708"/>
    </source>
</evidence>
<dbReference type="STRING" id="341454.A0A4S2MIG4"/>
<dbReference type="InParanoid" id="A0A4S2MIG4"/>
<dbReference type="Pfam" id="PF01535">
    <property type="entry name" value="PPR"/>
    <property type="match status" value="2"/>
</dbReference>
<dbReference type="InterPro" id="IPR002885">
    <property type="entry name" value="PPR_rpt"/>
</dbReference>
<gene>
    <name evidence="2" type="ORF">EX30DRAFT_352570</name>
</gene>
<keyword evidence="3" id="KW-1185">Reference proteome</keyword>
<evidence type="ECO:0000313" key="2">
    <source>
        <dbReference type="EMBL" id="TGZ76515.1"/>
    </source>
</evidence>
<reference evidence="2 3" key="1">
    <citation type="submission" date="2019-04" db="EMBL/GenBank/DDBJ databases">
        <title>Comparative genomics and transcriptomics to analyze fruiting body development in filamentous ascomycetes.</title>
        <authorList>
            <consortium name="DOE Joint Genome Institute"/>
            <person name="Lutkenhaus R."/>
            <person name="Traeger S."/>
            <person name="Breuer J."/>
            <person name="Kuo A."/>
            <person name="Lipzen A."/>
            <person name="Pangilinan J."/>
            <person name="Dilworth D."/>
            <person name="Sandor L."/>
            <person name="Poggeler S."/>
            <person name="Barry K."/>
            <person name="Grigoriev I.V."/>
            <person name="Nowrousian M."/>
        </authorList>
    </citation>
    <scope>NUCLEOTIDE SEQUENCE [LARGE SCALE GENOMIC DNA]</scope>
    <source>
        <strain evidence="2 3">CBS 389.68</strain>
    </source>
</reference>
<dbReference type="PANTHER" id="PTHR47939:SF5">
    <property type="entry name" value="PENTACOTRIPEPTIDE-REPEAT REGION OF PRORP DOMAIN-CONTAINING PROTEIN"/>
    <property type="match status" value="1"/>
</dbReference>
<proteinExistence type="predicted"/>
<feature type="repeat" description="PPR" evidence="1">
    <location>
        <begin position="73"/>
        <end position="108"/>
    </location>
</feature>
<dbReference type="NCBIfam" id="TIGR00756">
    <property type="entry name" value="PPR"/>
    <property type="match status" value="1"/>
</dbReference>
<evidence type="ECO:0000313" key="3">
    <source>
        <dbReference type="Proteomes" id="UP000298138"/>
    </source>
</evidence>
<dbReference type="InterPro" id="IPR050667">
    <property type="entry name" value="PPR-containing_protein"/>
</dbReference>
<dbReference type="PANTHER" id="PTHR47939">
    <property type="entry name" value="MEMBRANE-ASSOCIATED SALT-INDUCIBLE PROTEIN-LIKE"/>
    <property type="match status" value="1"/>
</dbReference>
<dbReference type="AlphaFoldDB" id="A0A4S2MIG4"/>
<dbReference type="OrthoDB" id="185373at2759"/>
<accession>A0A4S2MIG4</accession>
<dbReference type="Proteomes" id="UP000298138">
    <property type="component" value="Unassembled WGS sequence"/>
</dbReference>
<evidence type="ECO:0008006" key="4">
    <source>
        <dbReference type="Google" id="ProtNLM"/>
    </source>
</evidence>
<sequence>MRNVGPYAVALKAGGEVDELLELCASLSHLQVEGKQLGLWDIGMAAAANTGDEQLVLKTLKDAVAAPSLVGMKERVYEIMISFYCERGELEKAREWYNKAVDERNVPPPSTMVTMLKACIRNGRMEYGDEMLNTLKKKIISPDAASETNKEAWDTALAFTVAQGKGVAGLSLTFAEMEKFIEDHPGACPPADTTTLNTILRVAVECHDMNVVRELEEYFKNHQDIDPSLETYQLFLQNALEIPDLPRAVSFFENIRFNVARFPKQYEAEQEQQLLIALASQSPPSLQHIQEIYTDLMQWRVKLFPPTVLKLLEIHLQYNDMDGIRSFVLSHVGYLTAADRQKVIEILMAHCFADSTSIQTCWETYLIMANHLPELSVEQRHAFIDFFFEHDNPHVATKVLTHMTLAREPDRMPNRDTYVKAFLHLAIAQDQTSLQTTHKRLSMDARVNADTELYNYLLLAAARSSLYTKAWIIYEDIARSKEGPDSATFDIVWGELCKRDRADGFRTALAIWNRCRRNRVQLTDRNLASFVEALAWHHRWGEAFERIKQAEEDLDEDGKSWITVGPRTIGTLFSTAVPNTHPPSPTFPKPDFSDSEIMPPLPLDNILYNWYNAKHPELWAQLQQAMRKPAPDHRRLTVDDINPYKDVPEEEVMERFFSGGFIREHWRYEASVEMLLEDFRSMRVVKLMNI</sequence>
<name>A0A4S2MIG4_9PEZI</name>
<organism evidence="2 3">
    <name type="scientific">Ascodesmis nigricans</name>
    <dbReference type="NCBI Taxonomy" id="341454"/>
    <lineage>
        <taxon>Eukaryota</taxon>
        <taxon>Fungi</taxon>
        <taxon>Dikarya</taxon>
        <taxon>Ascomycota</taxon>
        <taxon>Pezizomycotina</taxon>
        <taxon>Pezizomycetes</taxon>
        <taxon>Pezizales</taxon>
        <taxon>Ascodesmidaceae</taxon>
        <taxon>Ascodesmis</taxon>
    </lineage>
</organism>
<dbReference type="PROSITE" id="PS51375">
    <property type="entry name" value="PPR"/>
    <property type="match status" value="1"/>
</dbReference>
<protein>
    <recommendedName>
        <fullName evidence="4">TPR-like protein</fullName>
    </recommendedName>
</protein>